<evidence type="ECO:0000313" key="2">
    <source>
        <dbReference type="EMBL" id="KAG0561775.1"/>
    </source>
</evidence>
<protein>
    <submittedName>
        <fullName evidence="2">Uncharacterized protein</fullName>
    </submittedName>
</protein>
<reference evidence="2" key="1">
    <citation type="submission" date="2020-06" db="EMBL/GenBank/DDBJ databases">
        <title>WGS assembly of Ceratodon purpureus strain R40.</title>
        <authorList>
            <person name="Carey S.B."/>
            <person name="Jenkins J."/>
            <person name="Shu S."/>
            <person name="Lovell J.T."/>
            <person name="Sreedasyam A."/>
            <person name="Maumus F."/>
            <person name="Tiley G.P."/>
            <person name="Fernandez-Pozo N."/>
            <person name="Barry K."/>
            <person name="Chen C."/>
            <person name="Wang M."/>
            <person name="Lipzen A."/>
            <person name="Daum C."/>
            <person name="Saski C.A."/>
            <person name="Payton A.C."/>
            <person name="Mcbreen J.C."/>
            <person name="Conrad R.E."/>
            <person name="Kollar L.M."/>
            <person name="Olsson S."/>
            <person name="Huttunen S."/>
            <person name="Landis J.B."/>
            <person name="Wickett N.J."/>
            <person name="Johnson M.G."/>
            <person name="Rensing S.A."/>
            <person name="Grimwood J."/>
            <person name="Schmutz J."/>
            <person name="Mcdaniel S.F."/>
        </authorList>
    </citation>
    <scope>NUCLEOTIDE SEQUENCE</scope>
    <source>
        <strain evidence="2">R40</strain>
    </source>
</reference>
<accession>A0A8T0GTR3</accession>
<gene>
    <name evidence="2" type="ORF">KC19_9G091000</name>
</gene>
<evidence type="ECO:0000313" key="3">
    <source>
        <dbReference type="Proteomes" id="UP000822688"/>
    </source>
</evidence>
<dbReference type="EMBL" id="CM026430">
    <property type="protein sequence ID" value="KAG0561775.1"/>
    <property type="molecule type" value="Genomic_DNA"/>
</dbReference>
<organism evidence="2 3">
    <name type="scientific">Ceratodon purpureus</name>
    <name type="common">Fire moss</name>
    <name type="synonym">Dicranum purpureum</name>
    <dbReference type="NCBI Taxonomy" id="3225"/>
    <lineage>
        <taxon>Eukaryota</taxon>
        <taxon>Viridiplantae</taxon>
        <taxon>Streptophyta</taxon>
        <taxon>Embryophyta</taxon>
        <taxon>Bryophyta</taxon>
        <taxon>Bryophytina</taxon>
        <taxon>Bryopsida</taxon>
        <taxon>Dicranidae</taxon>
        <taxon>Pseudoditrichales</taxon>
        <taxon>Ditrichaceae</taxon>
        <taxon>Ceratodon</taxon>
    </lineage>
</organism>
<proteinExistence type="predicted"/>
<feature type="chain" id="PRO_5035790161" evidence="1">
    <location>
        <begin position="19"/>
        <end position="50"/>
    </location>
</feature>
<keyword evidence="1" id="KW-0732">Signal</keyword>
<comment type="caution">
    <text evidence="2">The sequence shown here is derived from an EMBL/GenBank/DDBJ whole genome shotgun (WGS) entry which is preliminary data.</text>
</comment>
<evidence type="ECO:0000256" key="1">
    <source>
        <dbReference type="SAM" id="SignalP"/>
    </source>
</evidence>
<dbReference type="Proteomes" id="UP000822688">
    <property type="component" value="Chromosome 9"/>
</dbReference>
<name>A0A8T0GTR3_CERPU</name>
<dbReference type="AlphaFoldDB" id="A0A8T0GTR3"/>
<keyword evidence="3" id="KW-1185">Reference proteome</keyword>
<feature type="signal peptide" evidence="1">
    <location>
        <begin position="1"/>
        <end position="18"/>
    </location>
</feature>
<sequence>MILHLHLILLNLSSTWKGGRHMNLFEPVEDRDTALIFSGLALPNWWHIHL</sequence>